<protein>
    <recommendedName>
        <fullName evidence="7">Beta-adaptin appendage C-terminal subdomain domain-containing protein</fullName>
    </recommendedName>
</protein>
<evidence type="ECO:0000313" key="8">
    <source>
        <dbReference type="EMBL" id="PNW83553.1"/>
    </source>
</evidence>
<dbReference type="InterPro" id="IPR016024">
    <property type="entry name" value="ARM-type_fold"/>
</dbReference>
<dbReference type="GeneID" id="5726218"/>
<comment type="similarity">
    <text evidence="2">Belongs to the adaptor complexes large subunit family.</text>
</comment>
<dbReference type="InterPro" id="IPR011989">
    <property type="entry name" value="ARM-like"/>
</dbReference>
<dbReference type="SMART" id="SM01020">
    <property type="entry name" value="B2-adapt-app_C"/>
    <property type="match status" value="1"/>
</dbReference>
<feature type="compositionally biased region" description="Gly residues" evidence="6">
    <location>
        <begin position="635"/>
        <end position="655"/>
    </location>
</feature>
<evidence type="ECO:0000256" key="2">
    <source>
        <dbReference type="ARBA" id="ARBA00006613"/>
    </source>
</evidence>
<sequence length="1023" mass="106857">MSENARSKPRGELAELSAQLQNLCTAGKRSDKELRAAKKDVFKKVINYMTLGMDMSALFPMMTSCANLSSDDLVLKKMLYLYLTHYATQTPDLALLTINQLQKDSADHDPMIRGLALRSLCSMRVTNFLEYVVAPITTGLSDRHPYVRRTAVMGVLKVYHIDPNTVAQQGMVERVKRLLGTDTDVQVIANCLSVLMQLEPPARLAEKVLVYSLLNRIKEFSDWGQCQVLELASYYTPSSEAEVYDLLNALEDRMGHVNSAVVLATIRVFLRLTINMTATHQQVLERIREPLKTLISREDAPTVYAALCHVLLLAQRAPMIFEGDCIAFFCRTHDPWFVKKVKLEILTAIASSNNVYDIVTELTEYARDISPTMAREAVRAVGRIALAVPDSGGIIERLLMFLDGGSEHLIAEALVALKDVLRRYPDVAAVCVGGLGELGVHGAIEEPAARAAYVWILGQFGTLVPDAPYLLEAFADTFAAEEPPVRLALLSAAAGLFFRRPPEAKPLLGAVLAAGAADADVEVRDRALLYYRLLRADAAAAERVIAPPLMTVPWFSETLSGEAKDAIFADFNSLSVVFQKPAAAFIERQAYHSLEAEPEPPVVAPATDLLAMEAPELLGADRATNLLADTDGTDLMGGGPTGDGSGSGPGGGGGPADLLDLDISGLGLGGGPSGPSGSAAAGLGGLGGGGGGGGGGGMGGGMGGYGGPGGPGGMMGPQGGYGMGPGPGQAGGQAGGFAPPTPTLAPTHGGSPLDLLGGFGPGTMGPQPPQQHQQQRPPPPHQQQQQPMPPQGMMGAPPGHMQQQQPGMMMGGGPGGMAPPLGQGLGGPGGMPGMQSPQQQPPQPRGPPPMQPQAPQPGPPGSVRGPGGGGLGGDLLGLDGLGGAPAAAAPQELVLNPKARVSPGEFQAEWKRLPSAHSSSLSVSSANVAAITANNHRDFTTHMTQAYIHTIASGGQSPNFRYYFYGQTLSGTLFLVEMLLRADTSGGGGGSAATTVKTASPDPGQLAAFVELWSNCLAGFMLA</sequence>
<evidence type="ECO:0000259" key="7">
    <source>
        <dbReference type="SMART" id="SM01020"/>
    </source>
</evidence>
<dbReference type="GO" id="GO:0012505">
    <property type="term" value="C:endomembrane system"/>
    <property type="evidence" value="ECO:0007669"/>
    <property type="project" value="UniProtKB-SubCell"/>
</dbReference>
<dbReference type="GO" id="GO:0006886">
    <property type="term" value="P:intracellular protein transport"/>
    <property type="evidence" value="ECO:0007669"/>
    <property type="project" value="InterPro"/>
</dbReference>
<comment type="subcellular location">
    <subcellularLocation>
        <location evidence="1">Endomembrane system</location>
    </subcellularLocation>
</comment>
<evidence type="ECO:0000256" key="6">
    <source>
        <dbReference type="SAM" id="MobiDB-lite"/>
    </source>
</evidence>
<evidence type="ECO:0000256" key="3">
    <source>
        <dbReference type="ARBA" id="ARBA00022448"/>
    </source>
</evidence>
<feature type="compositionally biased region" description="Low complexity" evidence="6">
    <location>
        <begin position="656"/>
        <end position="665"/>
    </location>
</feature>
<dbReference type="ExpressionAtlas" id="A0A2K3DSP0">
    <property type="expression patterns" value="baseline"/>
</dbReference>
<dbReference type="FunCoup" id="A0A2K3DSP0">
    <property type="interactions" value="1646"/>
</dbReference>
<dbReference type="Pfam" id="PF01602">
    <property type="entry name" value="Adaptin_N"/>
    <property type="match status" value="1"/>
</dbReference>
<dbReference type="InterPro" id="IPR002553">
    <property type="entry name" value="Clathrin/coatomer_adapt-like_N"/>
</dbReference>
<dbReference type="KEGG" id="cre:CHLRE_05g234665v5"/>
<dbReference type="STRING" id="3055.A0A2K3DSP0"/>
<dbReference type="Proteomes" id="UP000006906">
    <property type="component" value="Chromosome 5"/>
</dbReference>
<dbReference type="InterPro" id="IPR012295">
    <property type="entry name" value="TBP_dom_sf"/>
</dbReference>
<feature type="domain" description="Beta-adaptin appendage C-terminal subdomain" evidence="7">
    <location>
        <begin position="895"/>
        <end position="1018"/>
    </location>
</feature>
<dbReference type="Gene3D" id="1.25.10.10">
    <property type="entry name" value="Leucine-rich Repeat Variant"/>
    <property type="match status" value="1"/>
</dbReference>
<feature type="region of interest" description="Disordered" evidence="6">
    <location>
        <begin position="629"/>
        <end position="679"/>
    </location>
</feature>
<evidence type="ECO:0000256" key="5">
    <source>
        <dbReference type="ARBA" id="ARBA00023136"/>
    </source>
</evidence>
<evidence type="ECO:0000256" key="1">
    <source>
        <dbReference type="ARBA" id="ARBA00004308"/>
    </source>
</evidence>
<proteinExistence type="inferred from homology"/>
<feature type="compositionally biased region" description="Low complexity" evidence="6">
    <location>
        <begin position="782"/>
        <end position="808"/>
    </location>
</feature>
<dbReference type="InParanoid" id="A0A2K3DSP0"/>
<dbReference type="InterPro" id="IPR015151">
    <property type="entry name" value="B-adaptin_app_sub_C"/>
</dbReference>
<dbReference type="Pfam" id="PF09066">
    <property type="entry name" value="B2-adapt-app_C"/>
    <property type="match status" value="1"/>
</dbReference>
<reference evidence="8 9" key="1">
    <citation type="journal article" date="2007" name="Science">
        <title>The Chlamydomonas genome reveals the evolution of key animal and plant functions.</title>
        <authorList>
            <person name="Merchant S.S."/>
            <person name="Prochnik S.E."/>
            <person name="Vallon O."/>
            <person name="Harris E.H."/>
            <person name="Karpowicz S.J."/>
            <person name="Witman G.B."/>
            <person name="Terry A."/>
            <person name="Salamov A."/>
            <person name="Fritz-Laylin L.K."/>
            <person name="Marechal-Drouard L."/>
            <person name="Marshall W.F."/>
            <person name="Qu L.H."/>
            <person name="Nelson D.R."/>
            <person name="Sanderfoot A.A."/>
            <person name="Spalding M.H."/>
            <person name="Kapitonov V.V."/>
            <person name="Ren Q."/>
            <person name="Ferris P."/>
            <person name="Lindquist E."/>
            <person name="Shapiro H."/>
            <person name="Lucas S.M."/>
            <person name="Grimwood J."/>
            <person name="Schmutz J."/>
            <person name="Cardol P."/>
            <person name="Cerutti H."/>
            <person name="Chanfreau G."/>
            <person name="Chen C.L."/>
            <person name="Cognat V."/>
            <person name="Croft M.T."/>
            <person name="Dent R."/>
            <person name="Dutcher S."/>
            <person name="Fernandez E."/>
            <person name="Fukuzawa H."/>
            <person name="Gonzalez-Ballester D."/>
            <person name="Gonzalez-Halphen D."/>
            <person name="Hallmann A."/>
            <person name="Hanikenne M."/>
            <person name="Hippler M."/>
            <person name="Inwood W."/>
            <person name="Jabbari K."/>
            <person name="Kalanon M."/>
            <person name="Kuras R."/>
            <person name="Lefebvre P.A."/>
            <person name="Lemaire S.D."/>
            <person name="Lobanov A.V."/>
            <person name="Lohr M."/>
            <person name="Manuell A."/>
            <person name="Meier I."/>
            <person name="Mets L."/>
            <person name="Mittag M."/>
            <person name="Mittelmeier T."/>
            <person name="Moroney J.V."/>
            <person name="Moseley J."/>
            <person name="Napoli C."/>
            <person name="Nedelcu A.M."/>
            <person name="Niyogi K."/>
            <person name="Novoselov S.V."/>
            <person name="Paulsen I.T."/>
            <person name="Pazour G."/>
            <person name="Purton S."/>
            <person name="Ral J.P."/>
            <person name="Riano-Pachon D.M."/>
            <person name="Riekhof W."/>
            <person name="Rymarquis L."/>
            <person name="Schroda M."/>
            <person name="Stern D."/>
            <person name="Umen J."/>
            <person name="Willows R."/>
            <person name="Wilson N."/>
            <person name="Zimmer S.L."/>
            <person name="Allmer J."/>
            <person name="Balk J."/>
            <person name="Bisova K."/>
            <person name="Chen C.J."/>
            <person name="Elias M."/>
            <person name="Gendler K."/>
            <person name="Hauser C."/>
            <person name="Lamb M.R."/>
            <person name="Ledford H."/>
            <person name="Long J.C."/>
            <person name="Minagawa J."/>
            <person name="Page M.D."/>
            <person name="Pan J."/>
            <person name="Pootakham W."/>
            <person name="Roje S."/>
            <person name="Rose A."/>
            <person name="Stahlberg E."/>
            <person name="Terauchi A.M."/>
            <person name="Yang P."/>
            <person name="Ball S."/>
            <person name="Bowler C."/>
            <person name="Dieckmann C.L."/>
            <person name="Gladyshev V.N."/>
            <person name="Green P."/>
            <person name="Jorgensen R."/>
            <person name="Mayfield S."/>
            <person name="Mueller-Roeber B."/>
            <person name="Rajamani S."/>
            <person name="Sayre R.T."/>
            <person name="Brokstein P."/>
            <person name="Dubchak I."/>
            <person name="Goodstein D."/>
            <person name="Hornick L."/>
            <person name="Huang Y.W."/>
            <person name="Jhaveri J."/>
            <person name="Luo Y."/>
            <person name="Martinez D."/>
            <person name="Ngau W.C."/>
            <person name="Otillar B."/>
            <person name="Poliakov A."/>
            <person name="Porter A."/>
            <person name="Szajkowski L."/>
            <person name="Werner G."/>
            <person name="Zhou K."/>
            <person name="Grigoriev I.V."/>
            <person name="Rokhsar D.S."/>
            <person name="Grossman A.R."/>
        </authorList>
    </citation>
    <scope>NUCLEOTIDE SEQUENCE [LARGE SCALE GENOMIC DNA]</scope>
    <source>
        <strain evidence="9">CC-503</strain>
    </source>
</reference>
<dbReference type="EMBL" id="CM008966">
    <property type="protein sequence ID" value="PNW83553.1"/>
    <property type="molecule type" value="Genomic_DNA"/>
</dbReference>
<dbReference type="PANTHER" id="PTHR11134">
    <property type="entry name" value="ADAPTOR COMPLEX SUBUNIT BETA FAMILY MEMBER"/>
    <property type="match status" value="1"/>
</dbReference>
<feature type="compositionally biased region" description="Gly residues" evidence="6">
    <location>
        <begin position="864"/>
        <end position="878"/>
    </location>
</feature>
<evidence type="ECO:0000256" key="4">
    <source>
        <dbReference type="ARBA" id="ARBA00022927"/>
    </source>
</evidence>
<dbReference type="SUPFAM" id="SSF48371">
    <property type="entry name" value="ARM repeat"/>
    <property type="match status" value="1"/>
</dbReference>
<feature type="compositionally biased region" description="Gly residues" evidence="6">
    <location>
        <begin position="716"/>
        <end position="735"/>
    </location>
</feature>
<feature type="compositionally biased region" description="Pro residues" evidence="6">
    <location>
        <begin position="839"/>
        <end position="860"/>
    </location>
</feature>
<feature type="compositionally biased region" description="Gly residues" evidence="6">
    <location>
        <begin position="823"/>
        <end position="832"/>
    </location>
</feature>
<dbReference type="OrthoDB" id="10254310at2759"/>
<dbReference type="RefSeq" id="XP_042924790.1">
    <property type="nucleotide sequence ID" value="XM_043062227.1"/>
</dbReference>
<dbReference type="GO" id="GO:0030131">
    <property type="term" value="C:clathrin adaptor complex"/>
    <property type="evidence" value="ECO:0007669"/>
    <property type="project" value="InterPro"/>
</dbReference>
<keyword evidence="5" id="KW-0472">Membrane</keyword>
<organism evidence="8 9">
    <name type="scientific">Chlamydomonas reinhardtii</name>
    <name type="common">Chlamydomonas smithii</name>
    <dbReference type="NCBI Taxonomy" id="3055"/>
    <lineage>
        <taxon>Eukaryota</taxon>
        <taxon>Viridiplantae</taxon>
        <taxon>Chlorophyta</taxon>
        <taxon>core chlorophytes</taxon>
        <taxon>Chlorophyceae</taxon>
        <taxon>CS clade</taxon>
        <taxon>Chlamydomonadales</taxon>
        <taxon>Chlamydomonadaceae</taxon>
        <taxon>Chlamydomonas</taxon>
    </lineage>
</organism>
<dbReference type="InterPro" id="IPR026739">
    <property type="entry name" value="AP_beta"/>
</dbReference>
<dbReference type="GO" id="GO:0016192">
    <property type="term" value="P:vesicle-mediated transport"/>
    <property type="evidence" value="ECO:0000318"/>
    <property type="project" value="GO_Central"/>
</dbReference>
<evidence type="ECO:0000313" key="9">
    <source>
        <dbReference type="Proteomes" id="UP000006906"/>
    </source>
</evidence>
<accession>A0A2K3DSP0</accession>
<dbReference type="AlphaFoldDB" id="A0A2K3DSP0"/>
<dbReference type="OMA" id="THYATQT"/>
<dbReference type="Gene3D" id="3.30.310.10">
    <property type="entry name" value="TATA-Binding Protein"/>
    <property type="match status" value="1"/>
</dbReference>
<keyword evidence="3" id="KW-0813">Transport</keyword>
<dbReference type="FunFam" id="1.25.10.10:FF:000113">
    <property type="entry name" value="Beta-adaptin-like protein A"/>
    <property type="match status" value="1"/>
</dbReference>
<keyword evidence="4" id="KW-0653">Protein transport</keyword>
<name>A0A2K3DSP0_CHLRE</name>
<keyword evidence="9" id="KW-1185">Reference proteome</keyword>
<gene>
    <name evidence="8" type="ORF">CHLRE_05g234665v5</name>
</gene>
<dbReference type="Gramene" id="PNW83553">
    <property type="protein sequence ID" value="PNW83553"/>
    <property type="gene ID" value="CHLRE_05g234665v5"/>
</dbReference>
<dbReference type="FunFam" id="3.30.310.10:FF:000014">
    <property type="entry name" value="Beta-adaptin-like protein"/>
    <property type="match status" value="1"/>
</dbReference>
<feature type="region of interest" description="Disordered" evidence="6">
    <location>
        <begin position="716"/>
        <end position="878"/>
    </location>
</feature>